<evidence type="ECO:0008006" key="4">
    <source>
        <dbReference type="Google" id="ProtNLM"/>
    </source>
</evidence>
<accession>A0A098SDK3</accession>
<gene>
    <name evidence="2" type="ORF">IX84_01405</name>
</gene>
<reference evidence="2 3" key="1">
    <citation type="journal article" date="2014" name="Int. J. Syst. Evol. Microbiol.">
        <title>Phaeodactylibacter xiamenensis gen. nov., sp. nov., a member of the family Saprospiraceae isolated from the marine alga Phaeodactylum tricornutum.</title>
        <authorList>
            <person name="Chen Z.Jr."/>
            <person name="Lei X."/>
            <person name="Lai Q."/>
            <person name="Li Y."/>
            <person name="Zhang B."/>
            <person name="Zhang J."/>
            <person name="Zhang H."/>
            <person name="Yang L."/>
            <person name="Zheng W."/>
            <person name="Tian Y."/>
            <person name="Yu Z."/>
            <person name="Xu H.Jr."/>
            <person name="Zheng T."/>
        </authorList>
    </citation>
    <scope>NUCLEOTIDE SEQUENCE [LARGE SCALE GENOMIC DNA]</scope>
    <source>
        <strain evidence="2 3">KD52</strain>
    </source>
</reference>
<sequence length="443" mass="47848">MKKTILNLALLLFALAHFATTGHAGQANQPLDTLPLSSWAALPSMEAWQATLKNDFKAYEKYWQLNYARPFPVKVLNKQGQPVANAQVRLNDEDGATLWSSWSNLNGTAVAWVPGTGAAKQLVVSLGNREMAVAIDGNRSSGGTTTLVLDVPCQELKGADIRFLLDATHSMRDEFEGLLNSLTAQEHPIYLARDAGERFLIQDISSGSAPAFTIQAAGGGPDEEAMDTLLLSALAHADWDTAAPARVLVYLTDAKPARTPEAAERMRRAIQWAAQKGVALWPIACSGLNAEGEYLLQSMALQTGGQYAWLEDTPGSTELHRQPILTGDAVRSDLSTWLQMQTKKIDDFYSCTSDQPEAPAAAQAVPVAFGCFPNPARTEVTLKVPAFAERITLYNAAGQPVRDWKAVEMGETTFSVAQLPAGSYRLEAAAGPERWGASLLVVH</sequence>
<organism evidence="2 3">
    <name type="scientific">Phaeodactylibacter xiamenensis</name>
    <dbReference type="NCBI Taxonomy" id="1524460"/>
    <lineage>
        <taxon>Bacteria</taxon>
        <taxon>Pseudomonadati</taxon>
        <taxon>Bacteroidota</taxon>
        <taxon>Saprospiria</taxon>
        <taxon>Saprospirales</taxon>
        <taxon>Haliscomenobacteraceae</taxon>
        <taxon>Phaeodactylibacter</taxon>
    </lineage>
</organism>
<dbReference type="Proteomes" id="UP000029736">
    <property type="component" value="Unassembled WGS sequence"/>
</dbReference>
<evidence type="ECO:0000313" key="3">
    <source>
        <dbReference type="Proteomes" id="UP000029736"/>
    </source>
</evidence>
<keyword evidence="1" id="KW-0732">Signal</keyword>
<evidence type="ECO:0000256" key="1">
    <source>
        <dbReference type="SAM" id="SignalP"/>
    </source>
</evidence>
<dbReference type="SUPFAM" id="SSF53300">
    <property type="entry name" value="vWA-like"/>
    <property type="match status" value="1"/>
</dbReference>
<comment type="caution">
    <text evidence="2">The sequence shown here is derived from an EMBL/GenBank/DDBJ whole genome shotgun (WGS) entry which is preliminary data.</text>
</comment>
<protein>
    <recommendedName>
        <fullName evidence="4">VWFA domain-containing protein</fullName>
    </recommendedName>
</protein>
<dbReference type="OrthoDB" id="1220404at2"/>
<dbReference type="STRING" id="1524460.IX84_01405"/>
<dbReference type="AlphaFoldDB" id="A0A098SDK3"/>
<dbReference type="InterPro" id="IPR036465">
    <property type="entry name" value="vWFA_dom_sf"/>
</dbReference>
<dbReference type="EMBL" id="JPOS01000003">
    <property type="protein sequence ID" value="KGE89713.1"/>
    <property type="molecule type" value="Genomic_DNA"/>
</dbReference>
<name>A0A098SDK3_9BACT</name>
<dbReference type="Gene3D" id="3.40.50.410">
    <property type="entry name" value="von Willebrand factor, type A domain"/>
    <property type="match status" value="1"/>
</dbReference>
<keyword evidence="3" id="KW-1185">Reference proteome</keyword>
<proteinExistence type="predicted"/>
<evidence type="ECO:0000313" key="2">
    <source>
        <dbReference type="EMBL" id="KGE89713.1"/>
    </source>
</evidence>
<feature type="chain" id="PRO_5001940160" description="VWFA domain-containing protein" evidence="1">
    <location>
        <begin position="20"/>
        <end position="443"/>
    </location>
</feature>
<dbReference type="RefSeq" id="WP_044215901.1">
    <property type="nucleotide sequence ID" value="NZ_JBKAGJ010000005.1"/>
</dbReference>
<feature type="signal peptide" evidence="1">
    <location>
        <begin position="1"/>
        <end position="19"/>
    </location>
</feature>